<dbReference type="EMBL" id="CAJNNW010024507">
    <property type="protein sequence ID" value="CAE8672867.1"/>
    <property type="molecule type" value="Genomic_DNA"/>
</dbReference>
<gene>
    <name evidence="2" type="ORF">PGLA2088_LOCUS18262</name>
</gene>
<dbReference type="AlphaFoldDB" id="A0A813JAM6"/>
<name>A0A813JAM6_POLGL</name>
<accession>A0A813JAM6</accession>
<evidence type="ECO:0000313" key="3">
    <source>
        <dbReference type="Proteomes" id="UP000626109"/>
    </source>
</evidence>
<evidence type="ECO:0000313" key="2">
    <source>
        <dbReference type="EMBL" id="CAE8672867.1"/>
    </source>
</evidence>
<evidence type="ECO:0000256" key="1">
    <source>
        <dbReference type="SAM" id="MobiDB-lite"/>
    </source>
</evidence>
<organism evidence="2 3">
    <name type="scientific">Polarella glacialis</name>
    <name type="common">Dinoflagellate</name>
    <dbReference type="NCBI Taxonomy" id="89957"/>
    <lineage>
        <taxon>Eukaryota</taxon>
        <taxon>Sar</taxon>
        <taxon>Alveolata</taxon>
        <taxon>Dinophyceae</taxon>
        <taxon>Suessiales</taxon>
        <taxon>Suessiaceae</taxon>
        <taxon>Polarella</taxon>
    </lineage>
</organism>
<sequence length="105" mass="11230">RLEAVAAVNVAVRALVFGHHRAGVALRRWVSVPCGVFKASRCPSGAHSALPSIFVGTLDSGCLLHLPTAWVLTWQPMPRSRSHGTRLQQAPEPIEAPLPPGVPSR</sequence>
<feature type="non-terminal residue" evidence="2">
    <location>
        <position position="105"/>
    </location>
</feature>
<protein>
    <submittedName>
        <fullName evidence="2">Uncharacterized protein</fullName>
    </submittedName>
</protein>
<proteinExistence type="predicted"/>
<comment type="caution">
    <text evidence="2">The sequence shown here is derived from an EMBL/GenBank/DDBJ whole genome shotgun (WGS) entry which is preliminary data.</text>
</comment>
<feature type="compositionally biased region" description="Pro residues" evidence="1">
    <location>
        <begin position="94"/>
        <end position="105"/>
    </location>
</feature>
<feature type="non-terminal residue" evidence="2">
    <location>
        <position position="1"/>
    </location>
</feature>
<dbReference type="Proteomes" id="UP000626109">
    <property type="component" value="Unassembled WGS sequence"/>
</dbReference>
<reference evidence="2" key="1">
    <citation type="submission" date="2021-02" db="EMBL/GenBank/DDBJ databases">
        <authorList>
            <person name="Dougan E. K."/>
            <person name="Rhodes N."/>
            <person name="Thang M."/>
            <person name="Chan C."/>
        </authorList>
    </citation>
    <scope>NUCLEOTIDE SEQUENCE</scope>
</reference>
<feature type="region of interest" description="Disordered" evidence="1">
    <location>
        <begin position="79"/>
        <end position="105"/>
    </location>
</feature>